<evidence type="ECO:0000313" key="7">
    <source>
        <dbReference type="EMBL" id="KJV36169.1"/>
    </source>
</evidence>
<proteinExistence type="inferred from homology"/>
<dbReference type="InterPro" id="IPR036390">
    <property type="entry name" value="WH_DNA-bd_sf"/>
</dbReference>
<accession>A0A0F3L1E5</accession>
<dbReference type="Gene3D" id="1.10.10.10">
    <property type="entry name" value="Winged helix-like DNA-binding domain superfamily/Winged helix DNA-binding domain"/>
    <property type="match status" value="1"/>
</dbReference>
<dbReference type="Gene3D" id="3.40.190.10">
    <property type="entry name" value="Periplasmic binding protein-like II"/>
    <property type="match status" value="2"/>
</dbReference>
<dbReference type="InterPro" id="IPR036388">
    <property type="entry name" value="WH-like_DNA-bd_sf"/>
</dbReference>
<keyword evidence="4" id="KW-0010">Activator</keyword>
<name>A0A0F3L1E5_9GAMM</name>
<dbReference type="InterPro" id="IPR005119">
    <property type="entry name" value="LysR_subst-bd"/>
</dbReference>
<evidence type="ECO:0000313" key="8">
    <source>
        <dbReference type="Proteomes" id="UP000033651"/>
    </source>
</evidence>
<comment type="caution">
    <text evidence="7">The sequence shown here is derived from an EMBL/GenBank/DDBJ whole genome shotgun (WGS) entry which is preliminary data.</text>
</comment>
<keyword evidence="8" id="KW-1185">Reference proteome</keyword>
<evidence type="ECO:0000256" key="2">
    <source>
        <dbReference type="ARBA" id="ARBA00023015"/>
    </source>
</evidence>
<organism evidence="7 8">
    <name type="scientific">Luteibacter yeojuensis</name>
    <dbReference type="NCBI Taxonomy" id="345309"/>
    <lineage>
        <taxon>Bacteria</taxon>
        <taxon>Pseudomonadati</taxon>
        <taxon>Pseudomonadota</taxon>
        <taxon>Gammaproteobacteria</taxon>
        <taxon>Lysobacterales</taxon>
        <taxon>Rhodanobacteraceae</taxon>
        <taxon>Luteibacter</taxon>
    </lineage>
</organism>
<evidence type="ECO:0000256" key="5">
    <source>
        <dbReference type="ARBA" id="ARBA00023163"/>
    </source>
</evidence>
<dbReference type="Proteomes" id="UP000033651">
    <property type="component" value="Unassembled WGS sequence"/>
</dbReference>
<dbReference type="Pfam" id="PF03466">
    <property type="entry name" value="LysR_substrate"/>
    <property type="match status" value="1"/>
</dbReference>
<dbReference type="GO" id="GO:0032993">
    <property type="term" value="C:protein-DNA complex"/>
    <property type="evidence" value="ECO:0007669"/>
    <property type="project" value="TreeGrafter"/>
</dbReference>
<keyword evidence="3" id="KW-0238">DNA-binding</keyword>
<dbReference type="SUPFAM" id="SSF53850">
    <property type="entry name" value="Periplasmic binding protein-like II"/>
    <property type="match status" value="1"/>
</dbReference>
<dbReference type="GO" id="GO:0003700">
    <property type="term" value="F:DNA-binding transcription factor activity"/>
    <property type="evidence" value="ECO:0007669"/>
    <property type="project" value="InterPro"/>
</dbReference>
<dbReference type="PATRIC" id="fig|345309.4.peg.291"/>
<dbReference type="SUPFAM" id="SSF46785">
    <property type="entry name" value="Winged helix' DNA-binding domain"/>
    <property type="match status" value="1"/>
</dbReference>
<sequence length="320" mass="33858">MGANAFDGTQRSMISMALSSVSLRDLALVQAVAREGSFNSAARAMYISPSGLSHQVQKVEQALGMPLFERGGRRIVPTTAGQRLLGYIEAVLNAAEHLEHAARAGDIAFGGELRVGVPSTLGPYFLPHVIEPFPQRFPGARLTISEGKPRGLLRRLGEGELDAVLAPPSATITGLDSTALFFEPYELMLHKGHPLAGQAEVALTELDASDATLMAESHGNGVSDLGMPGAARPERIQDLSIESLATLVALRGGYTLVPVLAHERLQSIPNVVLAGVAGARPGRHIALYWRSASPWRDDLLGFAALLKQLAVTIPGLDAAT</sequence>
<evidence type="ECO:0000259" key="6">
    <source>
        <dbReference type="PROSITE" id="PS50931"/>
    </source>
</evidence>
<reference evidence="7 8" key="1">
    <citation type="submission" date="2015-03" db="EMBL/GenBank/DDBJ databases">
        <title>Draft genome sequence of Luteibacter yeojuensis strain SU11.</title>
        <authorList>
            <person name="Sulaiman J."/>
            <person name="Priya K."/>
            <person name="Chan K.-G."/>
        </authorList>
    </citation>
    <scope>NUCLEOTIDE SEQUENCE [LARGE SCALE GENOMIC DNA]</scope>
    <source>
        <strain evidence="7 8">SU11</strain>
    </source>
</reference>
<keyword evidence="2" id="KW-0805">Transcription regulation</keyword>
<dbReference type="PANTHER" id="PTHR30346:SF26">
    <property type="entry name" value="HYDROGEN PEROXIDE-INDUCIBLE GENES ACTIVATOR"/>
    <property type="match status" value="1"/>
</dbReference>
<gene>
    <name evidence="7" type="ORF">VI08_05640</name>
</gene>
<dbReference type="EMBL" id="JZRB01000011">
    <property type="protein sequence ID" value="KJV36169.1"/>
    <property type="molecule type" value="Genomic_DNA"/>
</dbReference>
<evidence type="ECO:0000256" key="3">
    <source>
        <dbReference type="ARBA" id="ARBA00023125"/>
    </source>
</evidence>
<dbReference type="PANTHER" id="PTHR30346">
    <property type="entry name" value="TRANSCRIPTIONAL DUAL REGULATOR HCAR-RELATED"/>
    <property type="match status" value="1"/>
</dbReference>
<evidence type="ECO:0000256" key="1">
    <source>
        <dbReference type="ARBA" id="ARBA00009437"/>
    </source>
</evidence>
<dbReference type="GO" id="GO:0003677">
    <property type="term" value="F:DNA binding"/>
    <property type="evidence" value="ECO:0007669"/>
    <property type="project" value="UniProtKB-KW"/>
</dbReference>
<dbReference type="InterPro" id="IPR000847">
    <property type="entry name" value="LysR_HTH_N"/>
</dbReference>
<dbReference type="FunFam" id="1.10.10.10:FF:000001">
    <property type="entry name" value="LysR family transcriptional regulator"/>
    <property type="match status" value="1"/>
</dbReference>
<dbReference type="PROSITE" id="PS50931">
    <property type="entry name" value="HTH_LYSR"/>
    <property type="match status" value="1"/>
</dbReference>
<dbReference type="AlphaFoldDB" id="A0A0F3L1E5"/>
<feature type="domain" description="HTH lysR-type" evidence="6">
    <location>
        <begin position="21"/>
        <end position="78"/>
    </location>
</feature>
<protein>
    <submittedName>
        <fullName evidence="7">LysR family transcriptional regulator</fullName>
    </submittedName>
</protein>
<comment type="similarity">
    <text evidence="1">Belongs to the LysR transcriptional regulatory family.</text>
</comment>
<evidence type="ECO:0000256" key="4">
    <source>
        <dbReference type="ARBA" id="ARBA00023159"/>
    </source>
</evidence>
<keyword evidence="5" id="KW-0804">Transcription</keyword>
<dbReference type="Pfam" id="PF00126">
    <property type="entry name" value="HTH_1"/>
    <property type="match status" value="1"/>
</dbReference>